<reference evidence="1 2" key="1">
    <citation type="journal article" date="2021" name="BMC Genomics">
        <title>Datura genome reveals duplications of psychoactive alkaloid biosynthetic genes and high mutation rate following tissue culture.</title>
        <authorList>
            <person name="Rajewski A."/>
            <person name="Carter-House D."/>
            <person name="Stajich J."/>
            <person name="Litt A."/>
        </authorList>
    </citation>
    <scope>NUCLEOTIDE SEQUENCE [LARGE SCALE GENOMIC DNA]</scope>
    <source>
        <strain evidence="1">AR-01</strain>
    </source>
</reference>
<keyword evidence="2" id="KW-1185">Reference proteome</keyword>
<name>A0ABS8TCB3_DATST</name>
<accession>A0ABS8TCB3</accession>
<sequence length="117" mass="13310">MVQRARPQNLQNLANTLGKWLMRCARAARLPPHYEELKSIIAIEPKMSTKALDKYFSLEDPLARALVYGKEQVKSSEVNACFAVLEATSPHLRRDAPFEMLDKSLTWEKPKPSIEKG</sequence>
<evidence type="ECO:0000313" key="2">
    <source>
        <dbReference type="Proteomes" id="UP000823775"/>
    </source>
</evidence>
<dbReference type="EMBL" id="JACEIK010001370">
    <property type="protein sequence ID" value="MCD7468763.1"/>
    <property type="molecule type" value="Genomic_DNA"/>
</dbReference>
<proteinExistence type="predicted"/>
<comment type="caution">
    <text evidence="1">The sequence shown here is derived from an EMBL/GenBank/DDBJ whole genome shotgun (WGS) entry which is preliminary data.</text>
</comment>
<organism evidence="1 2">
    <name type="scientific">Datura stramonium</name>
    <name type="common">Jimsonweed</name>
    <name type="synonym">Common thornapple</name>
    <dbReference type="NCBI Taxonomy" id="4076"/>
    <lineage>
        <taxon>Eukaryota</taxon>
        <taxon>Viridiplantae</taxon>
        <taxon>Streptophyta</taxon>
        <taxon>Embryophyta</taxon>
        <taxon>Tracheophyta</taxon>
        <taxon>Spermatophyta</taxon>
        <taxon>Magnoliopsida</taxon>
        <taxon>eudicotyledons</taxon>
        <taxon>Gunneridae</taxon>
        <taxon>Pentapetalae</taxon>
        <taxon>asterids</taxon>
        <taxon>lamiids</taxon>
        <taxon>Solanales</taxon>
        <taxon>Solanaceae</taxon>
        <taxon>Solanoideae</taxon>
        <taxon>Datureae</taxon>
        <taxon>Datura</taxon>
    </lineage>
</organism>
<gene>
    <name evidence="1" type="ORF">HAX54_007233</name>
</gene>
<dbReference type="Proteomes" id="UP000823775">
    <property type="component" value="Unassembled WGS sequence"/>
</dbReference>
<evidence type="ECO:0000313" key="1">
    <source>
        <dbReference type="EMBL" id="MCD7468763.1"/>
    </source>
</evidence>
<protein>
    <submittedName>
        <fullName evidence="1">Uncharacterized protein</fullName>
    </submittedName>
</protein>